<evidence type="ECO:0008006" key="4">
    <source>
        <dbReference type="Google" id="ProtNLM"/>
    </source>
</evidence>
<dbReference type="EMBL" id="PIQG01000001">
    <property type="protein sequence ID" value="RUO79655.1"/>
    <property type="molecule type" value="Genomic_DNA"/>
</dbReference>
<organism evidence="2 3">
    <name type="scientific">Pseudidiomarina taiwanensis</name>
    <dbReference type="NCBI Taxonomy" id="337250"/>
    <lineage>
        <taxon>Bacteria</taxon>
        <taxon>Pseudomonadati</taxon>
        <taxon>Pseudomonadota</taxon>
        <taxon>Gammaproteobacteria</taxon>
        <taxon>Alteromonadales</taxon>
        <taxon>Idiomarinaceae</taxon>
        <taxon>Pseudidiomarina</taxon>
    </lineage>
</organism>
<dbReference type="AlphaFoldDB" id="A0A432ZP18"/>
<keyword evidence="1" id="KW-0732">Signal</keyword>
<keyword evidence="3" id="KW-1185">Reference proteome</keyword>
<accession>A0A432ZP18</accession>
<protein>
    <recommendedName>
        <fullName evidence="4">Lipoprotein</fullName>
    </recommendedName>
</protein>
<feature type="signal peptide" evidence="1">
    <location>
        <begin position="1"/>
        <end position="20"/>
    </location>
</feature>
<sequence length="143" mass="15557">MKFKIVMVAIMALLTGCSKTTYSPQAVVSLVVAESKMAPLVSTKVEELSKTLGFTVKSSAGNAEHFAKTNQFQSTLYADEGKSFIMIGNLINANCVRLAVYSEQGKEDANRVVKQLIKVLQNLENVSIEVTEGSDCETVKNFV</sequence>
<reference evidence="2 3" key="1">
    <citation type="journal article" date="2011" name="Front. Microbiol.">
        <title>Genomic signatures of strain selection and enhancement in Bacillus atrophaeus var. globigii, a historical biowarfare simulant.</title>
        <authorList>
            <person name="Gibbons H.S."/>
            <person name="Broomall S.M."/>
            <person name="McNew L.A."/>
            <person name="Daligault H."/>
            <person name="Chapman C."/>
            <person name="Bruce D."/>
            <person name="Karavis M."/>
            <person name="Krepps M."/>
            <person name="McGregor P.A."/>
            <person name="Hong C."/>
            <person name="Park K.H."/>
            <person name="Akmal A."/>
            <person name="Feldman A."/>
            <person name="Lin J.S."/>
            <person name="Chang W.E."/>
            <person name="Higgs B.W."/>
            <person name="Demirev P."/>
            <person name="Lindquist J."/>
            <person name="Liem A."/>
            <person name="Fochler E."/>
            <person name="Read T.D."/>
            <person name="Tapia R."/>
            <person name="Johnson S."/>
            <person name="Bishop-Lilly K.A."/>
            <person name="Detter C."/>
            <person name="Han C."/>
            <person name="Sozhamannan S."/>
            <person name="Rosenzweig C.N."/>
            <person name="Skowronski E.W."/>
        </authorList>
    </citation>
    <scope>NUCLEOTIDE SEQUENCE [LARGE SCALE GENOMIC DNA]</scope>
    <source>
        <strain evidence="2 3">PIT1</strain>
    </source>
</reference>
<gene>
    <name evidence="2" type="ORF">CWI83_03965</name>
</gene>
<comment type="caution">
    <text evidence="2">The sequence shown here is derived from an EMBL/GenBank/DDBJ whole genome shotgun (WGS) entry which is preliminary data.</text>
</comment>
<evidence type="ECO:0000313" key="3">
    <source>
        <dbReference type="Proteomes" id="UP000288279"/>
    </source>
</evidence>
<feature type="chain" id="PRO_5019028268" description="Lipoprotein" evidence="1">
    <location>
        <begin position="21"/>
        <end position="143"/>
    </location>
</feature>
<dbReference type="PROSITE" id="PS51257">
    <property type="entry name" value="PROKAR_LIPOPROTEIN"/>
    <property type="match status" value="1"/>
</dbReference>
<dbReference type="Proteomes" id="UP000288279">
    <property type="component" value="Unassembled WGS sequence"/>
</dbReference>
<proteinExistence type="predicted"/>
<evidence type="ECO:0000256" key="1">
    <source>
        <dbReference type="SAM" id="SignalP"/>
    </source>
</evidence>
<evidence type="ECO:0000313" key="2">
    <source>
        <dbReference type="EMBL" id="RUO79655.1"/>
    </source>
</evidence>
<dbReference type="OrthoDB" id="9831183at2"/>
<dbReference type="RefSeq" id="WP_126825958.1">
    <property type="nucleotide sequence ID" value="NZ_PIQG01000001.1"/>
</dbReference>
<name>A0A432ZP18_9GAMM</name>